<dbReference type="OrthoDB" id="635774at2759"/>
<dbReference type="STRING" id="1169540.A0A0G4ELH7"/>
<feature type="compositionally biased region" description="Acidic residues" evidence="5">
    <location>
        <begin position="210"/>
        <end position="237"/>
    </location>
</feature>
<dbReference type="Gene3D" id="3.30.200.20">
    <property type="entry name" value="Phosphorylase Kinase, domain 1"/>
    <property type="match status" value="1"/>
</dbReference>
<dbReference type="InterPro" id="IPR008271">
    <property type="entry name" value="Ser/Thr_kinase_AS"/>
</dbReference>
<sequence length="804" mass="87319">MNHLLPSARRATRNKETRPVQAPSIPRSSRSSSSSSESSKGEASPPIFPAEDEPPAPLLRVVDDNDDGDSMPEDRHVNVQHPQHPHVRPRPSRSRSRSSSSSVSSNESDDVGDPGGAQEQQQREEELPSLLPHDMTAITSDSESKERRPPAAAVRKRRKRWASLREKERINVMGVEVSPIDDESDGEQRGLLGGHASDKRPPSFRKDDGADGDADDSSQDAEEDDERSAGDTDEGEEDDHKPLHEERDEEHNEYDDDRLTNPFAASVSGDGRPSLLPTNPFLPPPAPPAEGGSYWLQFHEQSEPPPTTAAAAAAVPDHATNSSPPQPPSDRESDREAPPMVVKYSPHLRRTTFPPFPPPIPLNGPPLTSLFSPPPLQLPRRSAPPLLNVLPSTYHHDSASLSDGKSPLSDLEYPLDGFPKSSPGDWKPATGVEGGDIAAGVCGGGEVSALRDLTARLKTTLPASLHIEAKDLVFTRKIGEGTFSEVFYGQWRSLEVAIKRLKTDTTLINADLLSSFFKEVRILAEVRSPNVVLLLGYACDWHDPETHEPRPFPELYLVTEYITGGNLHALIHQGRGQPSRPLPDREAVRIAIEICNGMIVLAHHRIVHGDLKPMNILIEQTPSLPSTAADNGNVTTTTSSSSIKAKIVDFGLSHTLSHCHSTSPNHLATAKEGGAGASVSVGGTLAYFPPEGFHGAGLSEASDVYAFGVNMWEMVMGQPPWLGLSPEEIPYRVGQQGERLPVPHTWRPSLRRLVAQCFASPADRPSFLAIKQSLIAILHEIESEEHESEGGEAGGPQEGRSEDN</sequence>
<feature type="region of interest" description="Disordered" evidence="5">
    <location>
        <begin position="1"/>
        <end position="340"/>
    </location>
</feature>
<evidence type="ECO:0000256" key="4">
    <source>
        <dbReference type="PROSITE-ProRule" id="PRU10141"/>
    </source>
</evidence>
<dbReference type="PROSITE" id="PS50011">
    <property type="entry name" value="PROTEIN_KINASE_DOM"/>
    <property type="match status" value="1"/>
</dbReference>
<feature type="domain" description="Protein kinase" evidence="6">
    <location>
        <begin position="472"/>
        <end position="775"/>
    </location>
</feature>
<reference evidence="7 8" key="1">
    <citation type="submission" date="2014-11" db="EMBL/GenBank/DDBJ databases">
        <authorList>
            <person name="Zhu J."/>
            <person name="Qi W."/>
            <person name="Song R."/>
        </authorList>
    </citation>
    <scope>NUCLEOTIDE SEQUENCE [LARGE SCALE GENOMIC DNA]</scope>
</reference>
<keyword evidence="8" id="KW-1185">Reference proteome</keyword>
<dbReference type="AlphaFoldDB" id="A0A0G4ELH7"/>
<dbReference type="SMART" id="SM00220">
    <property type="entry name" value="S_TKc"/>
    <property type="match status" value="1"/>
</dbReference>
<feature type="compositionally biased region" description="Basic residues" evidence="5">
    <location>
        <begin position="83"/>
        <end position="96"/>
    </location>
</feature>
<feature type="compositionally biased region" description="Basic and acidic residues" evidence="5">
    <location>
        <begin position="238"/>
        <end position="250"/>
    </location>
</feature>
<organism evidence="7 8">
    <name type="scientific">Vitrella brassicaformis (strain CCMP3155)</name>
    <dbReference type="NCBI Taxonomy" id="1169540"/>
    <lineage>
        <taxon>Eukaryota</taxon>
        <taxon>Sar</taxon>
        <taxon>Alveolata</taxon>
        <taxon>Colpodellida</taxon>
        <taxon>Vitrellaceae</taxon>
        <taxon>Vitrella</taxon>
    </lineage>
</organism>
<dbReference type="InterPro" id="IPR017441">
    <property type="entry name" value="Protein_kinase_ATP_BS"/>
</dbReference>
<dbReference type="PANTHER" id="PTHR44329">
    <property type="entry name" value="SERINE/THREONINE-PROTEIN KINASE TNNI3K-RELATED"/>
    <property type="match status" value="1"/>
</dbReference>
<keyword evidence="1" id="KW-0418">Kinase</keyword>
<evidence type="ECO:0000313" key="7">
    <source>
        <dbReference type="EMBL" id="CEL98268.1"/>
    </source>
</evidence>
<dbReference type="GO" id="GO:0005524">
    <property type="term" value="F:ATP binding"/>
    <property type="evidence" value="ECO:0007669"/>
    <property type="project" value="UniProtKB-UniRule"/>
</dbReference>
<evidence type="ECO:0000259" key="6">
    <source>
        <dbReference type="PROSITE" id="PS50011"/>
    </source>
</evidence>
<feature type="compositionally biased region" description="Low complexity" evidence="5">
    <location>
        <begin position="97"/>
        <end position="106"/>
    </location>
</feature>
<keyword evidence="3 4" id="KW-0067">ATP-binding</keyword>
<dbReference type="PROSITE" id="PS00108">
    <property type="entry name" value="PROTEIN_KINASE_ST"/>
    <property type="match status" value="1"/>
</dbReference>
<evidence type="ECO:0000256" key="5">
    <source>
        <dbReference type="SAM" id="MobiDB-lite"/>
    </source>
</evidence>
<dbReference type="SUPFAM" id="SSF56112">
    <property type="entry name" value="Protein kinase-like (PK-like)"/>
    <property type="match status" value="1"/>
</dbReference>
<dbReference type="Gene3D" id="1.10.510.10">
    <property type="entry name" value="Transferase(Phosphotransferase) domain 1"/>
    <property type="match status" value="1"/>
</dbReference>
<feature type="compositionally biased region" description="Low complexity" evidence="5">
    <location>
        <begin position="22"/>
        <end position="45"/>
    </location>
</feature>
<protein>
    <recommendedName>
        <fullName evidence="6">Protein kinase domain-containing protein</fullName>
    </recommendedName>
</protein>
<gene>
    <name evidence="7" type="ORF">Vbra_5205</name>
</gene>
<feature type="compositionally biased region" description="Basic and acidic residues" evidence="5">
    <location>
        <begin position="196"/>
        <end position="209"/>
    </location>
</feature>
<feature type="region of interest" description="Disordered" evidence="5">
    <location>
        <begin position="781"/>
        <end position="804"/>
    </location>
</feature>
<name>A0A0G4ELH7_VITBC</name>
<dbReference type="Proteomes" id="UP000041254">
    <property type="component" value="Unassembled WGS sequence"/>
</dbReference>
<evidence type="ECO:0000256" key="2">
    <source>
        <dbReference type="ARBA" id="ARBA00022741"/>
    </source>
</evidence>
<dbReference type="VEuPathDB" id="CryptoDB:Vbra_5205"/>
<evidence type="ECO:0000256" key="3">
    <source>
        <dbReference type="ARBA" id="ARBA00022840"/>
    </source>
</evidence>
<dbReference type="Pfam" id="PF07714">
    <property type="entry name" value="PK_Tyr_Ser-Thr"/>
    <property type="match status" value="1"/>
</dbReference>
<dbReference type="InterPro" id="IPR011009">
    <property type="entry name" value="Kinase-like_dom_sf"/>
</dbReference>
<keyword evidence="1" id="KW-0723">Serine/threonine-protein kinase</keyword>
<keyword evidence="2 4" id="KW-0547">Nucleotide-binding</keyword>
<dbReference type="GO" id="GO:0004674">
    <property type="term" value="F:protein serine/threonine kinase activity"/>
    <property type="evidence" value="ECO:0007669"/>
    <property type="project" value="UniProtKB-KW"/>
</dbReference>
<proteinExistence type="predicted"/>
<dbReference type="InterPro" id="IPR051681">
    <property type="entry name" value="Ser/Thr_Kinases-Pseudokinases"/>
</dbReference>
<dbReference type="EMBL" id="CDMY01000266">
    <property type="protein sequence ID" value="CEL98268.1"/>
    <property type="molecule type" value="Genomic_DNA"/>
</dbReference>
<dbReference type="InParanoid" id="A0A0G4ELH7"/>
<evidence type="ECO:0000313" key="8">
    <source>
        <dbReference type="Proteomes" id="UP000041254"/>
    </source>
</evidence>
<dbReference type="OMA" id="MKPAFYD"/>
<feature type="binding site" evidence="4">
    <location>
        <position position="499"/>
    </location>
    <ligand>
        <name>ATP</name>
        <dbReference type="ChEBI" id="CHEBI:30616"/>
    </ligand>
</feature>
<evidence type="ECO:0000256" key="1">
    <source>
        <dbReference type="ARBA" id="ARBA00022527"/>
    </source>
</evidence>
<dbReference type="PROSITE" id="PS00107">
    <property type="entry name" value="PROTEIN_KINASE_ATP"/>
    <property type="match status" value="1"/>
</dbReference>
<dbReference type="InterPro" id="IPR000719">
    <property type="entry name" value="Prot_kinase_dom"/>
</dbReference>
<dbReference type="InterPro" id="IPR001245">
    <property type="entry name" value="Ser-Thr/Tyr_kinase_cat_dom"/>
</dbReference>
<keyword evidence="1" id="KW-0808">Transferase</keyword>
<accession>A0A0G4ELH7</accession>